<dbReference type="EMBL" id="SMKY01000169">
    <property type="protein sequence ID" value="TDD74332.1"/>
    <property type="molecule type" value="Genomic_DNA"/>
</dbReference>
<name>A0A4R5AUU4_9ACTN</name>
<dbReference type="AlphaFoldDB" id="A0A4R5AUU4"/>
<feature type="domain" description="Nbr1 FW" evidence="2">
    <location>
        <begin position="78"/>
        <end position="169"/>
    </location>
</feature>
<dbReference type="InterPro" id="IPR013783">
    <property type="entry name" value="Ig-like_fold"/>
</dbReference>
<feature type="non-terminal residue" evidence="3">
    <location>
        <position position="1"/>
    </location>
</feature>
<protein>
    <recommendedName>
        <fullName evidence="2">Nbr1 FW domain-containing protein</fullName>
    </recommendedName>
</protein>
<keyword evidence="1" id="KW-0812">Transmembrane</keyword>
<dbReference type="RefSeq" id="WP_207939168.1">
    <property type="nucleotide sequence ID" value="NZ_SMKY01000169.1"/>
</dbReference>
<dbReference type="CDD" id="cd14947">
    <property type="entry name" value="NBR1_like"/>
    <property type="match status" value="1"/>
</dbReference>
<feature type="transmembrane region" description="Helical" evidence="1">
    <location>
        <begin position="6"/>
        <end position="28"/>
    </location>
</feature>
<dbReference type="Proteomes" id="UP000295578">
    <property type="component" value="Unassembled WGS sequence"/>
</dbReference>
<accession>A0A4R5AUU4</accession>
<gene>
    <name evidence="3" type="ORF">E1293_29665</name>
</gene>
<evidence type="ECO:0000256" key="1">
    <source>
        <dbReference type="SAM" id="Phobius"/>
    </source>
</evidence>
<dbReference type="Pfam" id="PF16158">
    <property type="entry name" value="N_BRCA1_IG"/>
    <property type="match status" value="1"/>
</dbReference>
<keyword evidence="1" id="KW-1133">Transmembrane helix</keyword>
<dbReference type="GO" id="GO:0005975">
    <property type="term" value="P:carbohydrate metabolic process"/>
    <property type="evidence" value="ECO:0007669"/>
    <property type="project" value="UniProtKB-ARBA"/>
</dbReference>
<evidence type="ECO:0000259" key="2">
    <source>
        <dbReference type="Pfam" id="PF16158"/>
    </source>
</evidence>
<dbReference type="InterPro" id="IPR032350">
    <property type="entry name" value="Nbr1_FW"/>
</dbReference>
<dbReference type="PANTHER" id="PTHR20930:SF0">
    <property type="entry name" value="PROTEIN ILRUN"/>
    <property type="match status" value="1"/>
</dbReference>
<keyword evidence="4" id="KW-1185">Reference proteome</keyword>
<evidence type="ECO:0000313" key="4">
    <source>
        <dbReference type="Proteomes" id="UP000295578"/>
    </source>
</evidence>
<sequence>FRLTRPAVAVLATAAVGVGTVVVIMVAVNRGSGDGRKASAGPSEAALSAADCPVHATNPPPAPPLHKGDAAKFVTDLTLPDCTRVGAGENTTKVWRFKNAGKVTWAGYSLRRLDVPQRADQCQTISEVPIDDTPPGKMVDIRTAITTPKKPGLCYVRFKMVDAAGNVAFPGSRPVNFQIIVEKR</sequence>
<keyword evidence="1" id="KW-0472">Membrane</keyword>
<reference evidence="3 4" key="1">
    <citation type="submission" date="2019-03" db="EMBL/GenBank/DDBJ databases">
        <title>Draft genome sequences of novel Actinobacteria.</title>
        <authorList>
            <person name="Sahin N."/>
            <person name="Ay H."/>
            <person name="Saygin H."/>
        </authorList>
    </citation>
    <scope>NUCLEOTIDE SEQUENCE [LARGE SCALE GENOMIC DNA]</scope>
    <source>
        <strain evidence="3 4">DSM 45941</strain>
    </source>
</reference>
<comment type="caution">
    <text evidence="3">The sequence shown here is derived from an EMBL/GenBank/DDBJ whole genome shotgun (WGS) entry which is preliminary data.</text>
</comment>
<organism evidence="3 4">
    <name type="scientific">Actinomadura darangshiensis</name>
    <dbReference type="NCBI Taxonomy" id="705336"/>
    <lineage>
        <taxon>Bacteria</taxon>
        <taxon>Bacillati</taxon>
        <taxon>Actinomycetota</taxon>
        <taxon>Actinomycetes</taxon>
        <taxon>Streptosporangiales</taxon>
        <taxon>Thermomonosporaceae</taxon>
        <taxon>Actinomadura</taxon>
    </lineage>
</organism>
<evidence type="ECO:0000313" key="3">
    <source>
        <dbReference type="EMBL" id="TDD74332.1"/>
    </source>
</evidence>
<dbReference type="PANTHER" id="PTHR20930">
    <property type="entry name" value="OVARIAN CARCINOMA ANTIGEN CA125-RELATED"/>
    <property type="match status" value="1"/>
</dbReference>
<proteinExistence type="predicted"/>
<dbReference type="Gene3D" id="2.60.40.10">
    <property type="entry name" value="Immunoglobulins"/>
    <property type="match status" value="1"/>
</dbReference>